<dbReference type="RefSeq" id="WP_208898183.1">
    <property type="nucleotide sequence ID" value="NZ_CP011497.1"/>
</dbReference>
<evidence type="ECO:0000313" key="2">
    <source>
        <dbReference type="EMBL" id="AKJ10071.1"/>
    </source>
</evidence>
<reference evidence="2 3" key="1">
    <citation type="journal article" date="2015" name="ISME J.">
        <title>Draft Genome Sequence of Streptomyces incarnatus NRRL8089, which Produces the Nucleoside Antibiotic Sinefungin.</title>
        <authorList>
            <person name="Oshima K."/>
            <person name="Hattori M."/>
            <person name="Shimizu H."/>
            <person name="Fukuda K."/>
            <person name="Nemoto M."/>
            <person name="Inagaki K."/>
            <person name="Tamura T."/>
        </authorList>
    </citation>
    <scope>NUCLEOTIDE SEQUENCE [LARGE SCALE GENOMIC DNA]</scope>
    <source>
        <strain evidence="2 3">NRRL 8089</strain>
    </source>
</reference>
<dbReference type="InterPro" id="IPR001107">
    <property type="entry name" value="Band_7"/>
</dbReference>
<dbReference type="Gene3D" id="3.30.479.30">
    <property type="entry name" value="Band 7 domain"/>
    <property type="match status" value="1"/>
</dbReference>
<protein>
    <submittedName>
        <fullName evidence="2">SPFH/Band 7/PHB domain protein</fullName>
    </submittedName>
</protein>
<accession>A0ABN4GFJ7</accession>
<evidence type="ECO:0000313" key="3">
    <source>
        <dbReference type="Proteomes" id="UP000035366"/>
    </source>
</evidence>
<dbReference type="InterPro" id="IPR036013">
    <property type="entry name" value="Band_7/SPFH_dom_sf"/>
</dbReference>
<sequence length="403" mass="43596">MADITRRLGRRHLRGAPTAHIRHHRSGKLVHDGPGLSFWFRPLTAALSEVPVDDRELAMTFHARTSDFQDVSVQATVTYRIADPAAAAARLDFSIDPDTGAWRGTPLEQLGTLLTETAQQHALDVLARTPLSAALVDGVAAVRERVAAGLGAEPRLPATGIEVVAVRVMALRPEPEVERALRTPAREQIQQEADRATYERRAVAVERERTIAENELASRIELARREEQLVEQCGTNARREAEEQAAADAVRAEAEAARTVRLAEAEAARSVRLAEAEAERSVKLAQAEAARQLRLTDAEASRSRTLAEAEAARTTLLADAEAVRSVRAARAEAEGARELGVARAEAQAAWLRVHTEAGVDGATTLRALTATRLAENLPRIDSVTVSPDVLTGLLARLGSEERA</sequence>
<gene>
    <name evidence="2" type="ORF">ABB07_08550</name>
</gene>
<proteinExistence type="predicted"/>
<organism evidence="2 3">
    <name type="scientific">Streptomyces incarnatus</name>
    <dbReference type="NCBI Taxonomy" id="665007"/>
    <lineage>
        <taxon>Bacteria</taxon>
        <taxon>Bacillati</taxon>
        <taxon>Actinomycetota</taxon>
        <taxon>Actinomycetes</taxon>
        <taxon>Kitasatosporales</taxon>
        <taxon>Streptomycetaceae</taxon>
        <taxon>Streptomyces</taxon>
    </lineage>
</organism>
<dbReference type="EMBL" id="CP011497">
    <property type="protein sequence ID" value="AKJ10071.1"/>
    <property type="molecule type" value="Genomic_DNA"/>
</dbReference>
<keyword evidence="3" id="KW-1185">Reference proteome</keyword>
<evidence type="ECO:0000259" key="1">
    <source>
        <dbReference type="Pfam" id="PF01145"/>
    </source>
</evidence>
<feature type="domain" description="Band 7" evidence="1">
    <location>
        <begin position="26"/>
        <end position="197"/>
    </location>
</feature>
<dbReference type="Pfam" id="PF01145">
    <property type="entry name" value="Band_7"/>
    <property type="match status" value="1"/>
</dbReference>
<name>A0ABN4GFJ7_9ACTN</name>
<dbReference type="Proteomes" id="UP000035366">
    <property type="component" value="Chromosome"/>
</dbReference>
<dbReference type="SUPFAM" id="SSF117892">
    <property type="entry name" value="Band 7/SPFH domain"/>
    <property type="match status" value="1"/>
</dbReference>